<proteinExistence type="predicted"/>
<gene>
    <name evidence="1" type="ORF">K3G42_023669</name>
</gene>
<evidence type="ECO:0000313" key="1">
    <source>
        <dbReference type="EMBL" id="KAH8005109.1"/>
    </source>
</evidence>
<accession>A0ACB8FJ83</accession>
<protein>
    <submittedName>
        <fullName evidence="1">Uncharacterized protein</fullName>
    </submittedName>
</protein>
<dbReference type="Proteomes" id="UP000827872">
    <property type="component" value="Linkage Group LG04"/>
</dbReference>
<reference evidence="1" key="1">
    <citation type="submission" date="2021-08" db="EMBL/GenBank/DDBJ databases">
        <title>The first chromosome-level gecko genome reveals the dynamic sex chromosomes of Neotropical dwarf geckos (Sphaerodactylidae: Sphaerodactylus).</title>
        <authorList>
            <person name="Pinto B.J."/>
            <person name="Keating S.E."/>
            <person name="Gamble T."/>
        </authorList>
    </citation>
    <scope>NUCLEOTIDE SEQUENCE</scope>
    <source>
        <strain evidence="1">TG3544</strain>
    </source>
</reference>
<name>A0ACB8FJ83_9SAUR</name>
<comment type="caution">
    <text evidence="1">The sequence shown here is derived from an EMBL/GenBank/DDBJ whole genome shotgun (WGS) entry which is preliminary data.</text>
</comment>
<dbReference type="EMBL" id="CM037617">
    <property type="protein sequence ID" value="KAH8005109.1"/>
    <property type="molecule type" value="Genomic_DNA"/>
</dbReference>
<evidence type="ECO:0000313" key="2">
    <source>
        <dbReference type="Proteomes" id="UP000827872"/>
    </source>
</evidence>
<sequence length="143" mass="16151">MMYMAHILWLMNTSSKKKLCFLKIFLTLILWQNLSSITSNGFSSCRLCCHRLRCGGMCLEHISSEMGCAWLRGMPSSSGCARVVQFWDQWNPVTAVAAKQAASNCSTYSSEVPVYESEDTVQQGLLSRRVNVFKLSKQLLVIR</sequence>
<organism evidence="1 2">
    <name type="scientific">Sphaerodactylus townsendi</name>
    <dbReference type="NCBI Taxonomy" id="933632"/>
    <lineage>
        <taxon>Eukaryota</taxon>
        <taxon>Metazoa</taxon>
        <taxon>Chordata</taxon>
        <taxon>Craniata</taxon>
        <taxon>Vertebrata</taxon>
        <taxon>Euteleostomi</taxon>
        <taxon>Lepidosauria</taxon>
        <taxon>Squamata</taxon>
        <taxon>Bifurcata</taxon>
        <taxon>Gekkota</taxon>
        <taxon>Sphaerodactylidae</taxon>
        <taxon>Sphaerodactylus</taxon>
    </lineage>
</organism>
<keyword evidence="2" id="KW-1185">Reference proteome</keyword>